<keyword evidence="2" id="KW-0378">Hydrolase</keyword>
<dbReference type="SUPFAM" id="SSF52980">
    <property type="entry name" value="Restriction endonuclease-like"/>
    <property type="match status" value="1"/>
</dbReference>
<gene>
    <name evidence="2" type="ORF">B0F87_10644</name>
</gene>
<evidence type="ECO:0000313" key="2">
    <source>
        <dbReference type="EMBL" id="PPK75198.1"/>
    </source>
</evidence>
<feature type="domain" description="Putative restriction endonuclease" evidence="1">
    <location>
        <begin position="13"/>
        <end position="169"/>
    </location>
</feature>
<name>A0A2S6HCL0_9GAMM</name>
<proteinExistence type="predicted"/>
<dbReference type="InterPro" id="IPR012296">
    <property type="entry name" value="Nuclease_put_TT1808"/>
</dbReference>
<keyword evidence="2" id="KW-0255">Endonuclease</keyword>
<dbReference type="PANTHER" id="PTHR36558">
    <property type="entry name" value="GLR1098 PROTEIN"/>
    <property type="match status" value="1"/>
</dbReference>
<dbReference type="CDD" id="cd06260">
    <property type="entry name" value="DUF820-like"/>
    <property type="match status" value="1"/>
</dbReference>
<dbReference type="GO" id="GO:0004519">
    <property type="term" value="F:endonuclease activity"/>
    <property type="evidence" value="ECO:0007669"/>
    <property type="project" value="UniProtKB-KW"/>
</dbReference>
<dbReference type="EMBL" id="PTIZ01000006">
    <property type="protein sequence ID" value="PPK75198.1"/>
    <property type="molecule type" value="Genomic_DNA"/>
</dbReference>
<dbReference type="Gene3D" id="3.90.1570.10">
    <property type="entry name" value="tt1808, chain A"/>
    <property type="match status" value="1"/>
</dbReference>
<dbReference type="PANTHER" id="PTHR36558:SF1">
    <property type="entry name" value="RESTRICTION ENDONUCLEASE DOMAIN-CONTAINING PROTEIN-RELATED"/>
    <property type="match status" value="1"/>
</dbReference>
<reference evidence="2 3" key="1">
    <citation type="submission" date="2018-02" db="EMBL/GenBank/DDBJ databases">
        <title>Subsurface microbial communities from deep shales in Ohio and West Virginia, USA.</title>
        <authorList>
            <person name="Wrighton K."/>
        </authorList>
    </citation>
    <scope>NUCLEOTIDE SEQUENCE [LARGE SCALE GENOMIC DNA]</scope>
    <source>
        <strain evidence="2 3">OWC-DMM</strain>
    </source>
</reference>
<dbReference type="RefSeq" id="WP_104429084.1">
    <property type="nucleotide sequence ID" value="NZ_PTIZ01000006.1"/>
</dbReference>
<keyword evidence="2" id="KW-0540">Nuclease</keyword>
<dbReference type="Pfam" id="PF05685">
    <property type="entry name" value="Uma2"/>
    <property type="match status" value="1"/>
</dbReference>
<organism evidence="2 3">
    <name type="scientific">Methylobacter tundripaludum</name>
    <dbReference type="NCBI Taxonomy" id="173365"/>
    <lineage>
        <taxon>Bacteria</taxon>
        <taxon>Pseudomonadati</taxon>
        <taxon>Pseudomonadota</taxon>
        <taxon>Gammaproteobacteria</taxon>
        <taxon>Methylococcales</taxon>
        <taxon>Methylococcaceae</taxon>
        <taxon>Methylobacter</taxon>
    </lineage>
</organism>
<dbReference type="InterPro" id="IPR011335">
    <property type="entry name" value="Restrct_endonuc-II-like"/>
</dbReference>
<dbReference type="InterPro" id="IPR008538">
    <property type="entry name" value="Uma2"/>
</dbReference>
<protein>
    <submittedName>
        <fullName evidence="2">Uma2 family endonuclease</fullName>
    </submittedName>
</protein>
<sequence length="232" mass="26521">MSLNYANSRITEEQYLQGELVAEFKHEFIDGEAYAMAGASETHNLLSLNMASELRNQLKGTPYRTFIADMKVKVANDFFYPDVMVVYQQDIAMDGVYAASQSGTGAVNDFDYYKQSPVIIVEILSKSTRKFDKNAKRLKYQNISTLEEYVLIDQTIAVIKVFKKKEHWQAFYYYLGDAITFESLGVTVLVEDIYYQVNNDDVLAFLQEKNQTAVQNTNANPMQSPYPTIQKP</sequence>
<evidence type="ECO:0000313" key="3">
    <source>
        <dbReference type="Proteomes" id="UP000240010"/>
    </source>
</evidence>
<comment type="caution">
    <text evidence="2">The sequence shown here is derived from an EMBL/GenBank/DDBJ whole genome shotgun (WGS) entry which is preliminary data.</text>
</comment>
<dbReference type="AlphaFoldDB" id="A0A2S6HCL0"/>
<accession>A0A2S6HCL0</accession>
<evidence type="ECO:0000259" key="1">
    <source>
        <dbReference type="Pfam" id="PF05685"/>
    </source>
</evidence>
<dbReference type="Proteomes" id="UP000240010">
    <property type="component" value="Unassembled WGS sequence"/>
</dbReference>